<reference evidence="2 3" key="1">
    <citation type="journal article" date="2018" name="BMC Genomics">
        <title>Genomic evidence for intraspecific hybridization in a clonal and extremely halotolerant yeast.</title>
        <authorList>
            <person name="Gostincar C."/>
            <person name="Stajich J.E."/>
            <person name="Zupancic J."/>
            <person name="Zalar P."/>
            <person name="Gunde-Cimerman N."/>
        </authorList>
    </citation>
    <scope>NUCLEOTIDE SEQUENCE [LARGE SCALE GENOMIC DNA]</scope>
    <source>
        <strain evidence="2 3">EXF-6656</strain>
    </source>
</reference>
<gene>
    <name evidence="2" type="ORF">D0869_13226</name>
</gene>
<evidence type="ECO:0000313" key="2">
    <source>
        <dbReference type="EMBL" id="RMX73814.1"/>
    </source>
</evidence>
<organism evidence="2 3">
    <name type="scientific">Hortaea werneckii</name>
    <name type="common">Black yeast</name>
    <name type="synonym">Cladosporium werneckii</name>
    <dbReference type="NCBI Taxonomy" id="91943"/>
    <lineage>
        <taxon>Eukaryota</taxon>
        <taxon>Fungi</taxon>
        <taxon>Dikarya</taxon>
        <taxon>Ascomycota</taxon>
        <taxon>Pezizomycotina</taxon>
        <taxon>Dothideomycetes</taxon>
        <taxon>Dothideomycetidae</taxon>
        <taxon>Mycosphaerellales</taxon>
        <taxon>Teratosphaeriaceae</taxon>
        <taxon>Hortaea</taxon>
    </lineage>
</organism>
<name>A0A3M6W5H2_HORWE</name>
<feature type="region of interest" description="Disordered" evidence="1">
    <location>
        <begin position="1"/>
        <end position="92"/>
    </location>
</feature>
<comment type="caution">
    <text evidence="2">The sequence shown here is derived from an EMBL/GenBank/DDBJ whole genome shotgun (WGS) entry which is preliminary data.</text>
</comment>
<accession>A0A3M6W5H2</accession>
<dbReference type="Proteomes" id="UP000281245">
    <property type="component" value="Unassembled WGS sequence"/>
</dbReference>
<sequence>MSNNNNNNRGESAAGPNQQPPTIQPSEHVAAELAGQTDAEADRASTPKVGGGGGGGDAESIATARPLPKERRERSMRRKDRSAGEERDCRVM</sequence>
<feature type="compositionally biased region" description="Basic and acidic residues" evidence="1">
    <location>
        <begin position="81"/>
        <end position="92"/>
    </location>
</feature>
<dbReference type="EMBL" id="QWIJ01001703">
    <property type="protein sequence ID" value="RMX73814.1"/>
    <property type="molecule type" value="Genomic_DNA"/>
</dbReference>
<dbReference type="AlphaFoldDB" id="A0A3M6W5H2"/>
<evidence type="ECO:0000313" key="3">
    <source>
        <dbReference type="Proteomes" id="UP000281245"/>
    </source>
</evidence>
<protein>
    <submittedName>
        <fullName evidence="2">Uncharacterized protein</fullName>
    </submittedName>
</protein>
<evidence type="ECO:0000256" key="1">
    <source>
        <dbReference type="SAM" id="MobiDB-lite"/>
    </source>
</evidence>
<proteinExistence type="predicted"/>